<comment type="caution">
    <text evidence="1">The sequence shown here is derived from an EMBL/GenBank/DDBJ whole genome shotgun (WGS) entry which is preliminary data.</text>
</comment>
<name>A0A2G9H1R5_9LAMI</name>
<dbReference type="AlphaFoldDB" id="A0A2G9H1R5"/>
<evidence type="ECO:0000313" key="1">
    <source>
        <dbReference type="EMBL" id="PIN11474.1"/>
    </source>
</evidence>
<evidence type="ECO:0000313" key="2">
    <source>
        <dbReference type="Proteomes" id="UP000231279"/>
    </source>
</evidence>
<protein>
    <submittedName>
        <fullName evidence="1">Uncharacterized protein</fullName>
    </submittedName>
</protein>
<accession>A0A2G9H1R5</accession>
<organism evidence="1 2">
    <name type="scientific">Handroanthus impetiginosus</name>
    <dbReference type="NCBI Taxonomy" id="429701"/>
    <lineage>
        <taxon>Eukaryota</taxon>
        <taxon>Viridiplantae</taxon>
        <taxon>Streptophyta</taxon>
        <taxon>Embryophyta</taxon>
        <taxon>Tracheophyta</taxon>
        <taxon>Spermatophyta</taxon>
        <taxon>Magnoliopsida</taxon>
        <taxon>eudicotyledons</taxon>
        <taxon>Gunneridae</taxon>
        <taxon>Pentapetalae</taxon>
        <taxon>asterids</taxon>
        <taxon>lamiids</taxon>
        <taxon>Lamiales</taxon>
        <taxon>Bignoniaceae</taxon>
        <taxon>Crescentiina</taxon>
        <taxon>Tabebuia alliance</taxon>
        <taxon>Handroanthus</taxon>
    </lineage>
</organism>
<gene>
    <name evidence="1" type="ORF">CDL12_15923</name>
</gene>
<reference evidence="2" key="1">
    <citation type="journal article" date="2018" name="Gigascience">
        <title>Genome assembly of the Pink Ipe (Handroanthus impetiginosus, Bignoniaceae), a highly valued, ecologically keystone Neotropical timber forest tree.</title>
        <authorList>
            <person name="Silva-Junior O.B."/>
            <person name="Grattapaglia D."/>
            <person name="Novaes E."/>
            <person name="Collevatti R.G."/>
        </authorList>
    </citation>
    <scope>NUCLEOTIDE SEQUENCE [LARGE SCALE GENOMIC DNA]</scope>
    <source>
        <strain evidence="2">cv. UFG-1</strain>
    </source>
</reference>
<keyword evidence="2" id="KW-1185">Reference proteome</keyword>
<dbReference type="Proteomes" id="UP000231279">
    <property type="component" value="Unassembled WGS sequence"/>
</dbReference>
<sequence>MLFYFIHTTSKVVPEHCGTLQLSIGCLNTLCCLNLEIDRHDIALCPNLDVKHTLISSKQVHALSGITVL</sequence>
<dbReference type="EMBL" id="NKXS01002931">
    <property type="protein sequence ID" value="PIN11474.1"/>
    <property type="molecule type" value="Genomic_DNA"/>
</dbReference>
<proteinExistence type="predicted"/>